<proteinExistence type="predicted"/>
<evidence type="ECO:0000313" key="13">
    <source>
        <dbReference type="Proteomes" id="UP000289200"/>
    </source>
</evidence>
<evidence type="ECO:0000256" key="4">
    <source>
        <dbReference type="ARBA" id="ARBA00022448"/>
    </source>
</evidence>
<dbReference type="PIRSF" id="PIRSF036548">
    <property type="entry name" value="Fdx_FixX"/>
    <property type="match status" value="1"/>
</dbReference>
<accession>A0A447CQM7</accession>
<evidence type="ECO:0000256" key="5">
    <source>
        <dbReference type="ARBA" id="ARBA00022723"/>
    </source>
</evidence>
<keyword evidence="4 10" id="KW-0813">Transport</keyword>
<dbReference type="Proteomes" id="UP000289200">
    <property type="component" value="Unassembled WGS sequence"/>
</dbReference>
<reference evidence="13" key="1">
    <citation type="submission" date="2018-10" db="EMBL/GenBank/DDBJ databases">
        <authorList>
            <person name="Peiro R."/>
            <person name="Begona"/>
            <person name="Cbmso G."/>
            <person name="Lopez M."/>
            <person name="Gonzalez S."/>
            <person name="Sacristan E."/>
            <person name="Castillo E."/>
        </authorList>
    </citation>
    <scope>NUCLEOTIDE SEQUENCE [LARGE SCALE GENOMIC DNA]</scope>
</reference>
<organism evidence="12 13">
    <name type="scientific">Rhodoplanes serenus</name>
    <dbReference type="NCBI Taxonomy" id="200615"/>
    <lineage>
        <taxon>Bacteria</taxon>
        <taxon>Pseudomonadati</taxon>
        <taxon>Pseudomonadota</taxon>
        <taxon>Alphaproteobacteria</taxon>
        <taxon>Hyphomicrobiales</taxon>
        <taxon>Nitrobacteraceae</taxon>
        <taxon>Rhodoplanes</taxon>
    </lineage>
</organism>
<name>A0A447CQM7_9BRAD</name>
<comment type="function">
    <text evidence="1 10">Could be a 3Fe-4S cluster-containing protein.</text>
</comment>
<dbReference type="InterPro" id="IPR007859">
    <property type="entry name" value="ETF-QO/FixX_C"/>
</dbReference>
<dbReference type="PANTHER" id="PTHR43082:SF3">
    <property type="entry name" value="FERREDOXIN-LIKE PROTEIN YDIT"/>
    <property type="match status" value="1"/>
</dbReference>
<keyword evidence="9" id="KW-0535">Nitrogen fixation</keyword>
<evidence type="ECO:0000256" key="2">
    <source>
        <dbReference type="ARBA" id="ARBA00009192"/>
    </source>
</evidence>
<evidence type="ECO:0000256" key="1">
    <source>
        <dbReference type="ARBA" id="ARBA00003208"/>
    </source>
</evidence>
<dbReference type="Pfam" id="PF05187">
    <property type="entry name" value="Fer4_ETF_QO"/>
    <property type="match status" value="1"/>
</dbReference>
<dbReference type="AlphaFoldDB" id="A0A447CQM7"/>
<feature type="domain" description="ETF-QO/FixX C-terminal" evidence="11">
    <location>
        <begin position="45"/>
        <end position="96"/>
    </location>
</feature>
<keyword evidence="8 10" id="KW-0411">Iron-sulfur</keyword>
<evidence type="ECO:0000256" key="6">
    <source>
        <dbReference type="ARBA" id="ARBA00022982"/>
    </source>
</evidence>
<dbReference type="InterPro" id="IPR012206">
    <property type="entry name" value="Fd_FixX"/>
</dbReference>
<gene>
    <name evidence="12" type="primary">fixX</name>
    <name evidence="12" type="ORF">RHODGE_RHODGE_00739</name>
</gene>
<dbReference type="Gene3D" id="3.30.70.20">
    <property type="match status" value="1"/>
</dbReference>
<evidence type="ECO:0000256" key="10">
    <source>
        <dbReference type="PIRNR" id="PIRNR036548"/>
    </source>
</evidence>
<dbReference type="SUPFAM" id="SSF54862">
    <property type="entry name" value="4Fe-4S ferredoxins"/>
    <property type="match status" value="1"/>
</dbReference>
<dbReference type="RefSeq" id="WP_129607812.1">
    <property type="nucleotide sequence ID" value="NZ_UWOC01000044.1"/>
</dbReference>
<dbReference type="PANTHER" id="PTHR43082">
    <property type="entry name" value="FERREDOXIN-LIKE"/>
    <property type="match status" value="1"/>
</dbReference>
<evidence type="ECO:0000259" key="11">
    <source>
        <dbReference type="Pfam" id="PF05187"/>
    </source>
</evidence>
<keyword evidence="7 10" id="KW-0408">Iron</keyword>
<comment type="caution">
    <text evidence="12">The sequence shown here is derived from an EMBL/GenBank/DDBJ whole genome shotgun (WGS) entry which is preliminary data.</text>
</comment>
<evidence type="ECO:0000256" key="7">
    <source>
        <dbReference type="ARBA" id="ARBA00023004"/>
    </source>
</evidence>
<dbReference type="EMBL" id="UWOC01000044">
    <property type="protein sequence ID" value="VCU07495.1"/>
    <property type="molecule type" value="Genomic_DNA"/>
</dbReference>
<dbReference type="OrthoDB" id="9800260at2"/>
<evidence type="ECO:0000256" key="3">
    <source>
        <dbReference type="ARBA" id="ARBA00020378"/>
    </source>
</evidence>
<sequence>MSTEETEVRVEDKLYQNRYRVDSGRSHIVVAPHETPPPELVALVTICPARCYEINGKGQVEVAHDGCMECGTCRVVAEGSGAITWTYPRGGYGVQFKFG</sequence>
<evidence type="ECO:0000256" key="8">
    <source>
        <dbReference type="ARBA" id="ARBA00023014"/>
    </source>
</evidence>
<evidence type="ECO:0000256" key="9">
    <source>
        <dbReference type="ARBA" id="ARBA00023231"/>
    </source>
</evidence>
<keyword evidence="6 10" id="KW-0249">Electron transport</keyword>
<evidence type="ECO:0000313" key="12">
    <source>
        <dbReference type="EMBL" id="VCU07495.1"/>
    </source>
</evidence>
<keyword evidence="13" id="KW-1185">Reference proteome</keyword>
<dbReference type="GO" id="GO:0051536">
    <property type="term" value="F:iron-sulfur cluster binding"/>
    <property type="evidence" value="ECO:0007669"/>
    <property type="project" value="UniProtKB-KW"/>
</dbReference>
<protein>
    <recommendedName>
        <fullName evidence="3 10">Ferredoxin-like protein</fullName>
    </recommendedName>
</protein>
<dbReference type="GO" id="GO:0005506">
    <property type="term" value="F:iron ion binding"/>
    <property type="evidence" value="ECO:0007669"/>
    <property type="project" value="UniProtKB-UniRule"/>
</dbReference>
<keyword evidence="5 10" id="KW-0479">Metal-binding</keyword>
<comment type="similarity">
    <text evidence="2">To ferredoxins from P.putida and C.tartarivorum, ferredoxin I from A.vinelandii, ferredoxin II from D.desulfuricans.</text>
</comment>